<dbReference type="AlphaFoldDB" id="A0A8T4KZS2"/>
<feature type="transmembrane region" description="Helical" evidence="6">
    <location>
        <begin position="61"/>
        <end position="78"/>
    </location>
</feature>
<dbReference type="Pfam" id="PF01478">
    <property type="entry name" value="Peptidase_A24"/>
    <property type="match status" value="1"/>
</dbReference>
<name>A0A8T4KZS2_9ARCH</name>
<feature type="transmembrane region" description="Helical" evidence="6">
    <location>
        <begin position="103"/>
        <end position="126"/>
    </location>
</feature>
<evidence type="ECO:0000256" key="3">
    <source>
        <dbReference type="ARBA" id="ARBA00022692"/>
    </source>
</evidence>
<feature type="transmembrane region" description="Helical" evidence="6">
    <location>
        <begin position="142"/>
        <end position="161"/>
    </location>
</feature>
<organism evidence="8 9">
    <name type="scientific">Candidatus Iainarchaeum sp</name>
    <dbReference type="NCBI Taxonomy" id="3101447"/>
    <lineage>
        <taxon>Archaea</taxon>
        <taxon>Candidatus Iainarchaeota</taxon>
        <taxon>Candidatus Iainarchaeia</taxon>
        <taxon>Candidatus Iainarchaeales</taxon>
        <taxon>Candidatus Iainarchaeaceae</taxon>
        <taxon>Candidatus Iainarchaeum</taxon>
    </lineage>
</organism>
<proteinExistence type="predicted"/>
<keyword evidence="2" id="KW-1003">Cell membrane</keyword>
<feature type="transmembrane region" description="Helical" evidence="6">
    <location>
        <begin position="35"/>
        <end position="54"/>
    </location>
</feature>
<comment type="subcellular location">
    <subcellularLocation>
        <location evidence="1">Cell membrane</location>
        <topology evidence="1">Multi-pass membrane protein</topology>
    </subcellularLocation>
</comment>
<dbReference type="GO" id="GO:0004190">
    <property type="term" value="F:aspartic-type endopeptidase activity"/>
    <property type="evidence" value="ECO:0007669"/>
    <property type="project" value="InterPro"/>
</dbReference>
<evidence type="ECO:0000256" key="2">
    <source>
        <dbReference type="ARBA" id="ARBA00022475"/>
    </source>
</evidence>
<dbReference type="PANTHER" id="PTHR36506">
    <property type="entry name" value="PREFLAGELLIN PEPTIDASE"/>
    <property type="match status" value="1"/>
</dbReference>
<protein>
    <submittedName>
        <fullName evidence="8">Prepilin peptidase</fullName>
    </submittedName>
</protein>
<dbReference type="PANTHER" id="PTHR36506:SF1">
    <property type="entry name" value="PREFLAGELLIN PEPTIDASE"/>
    <property type="match status" value="1"/>
</dbReference>
<feature type="transmembrane region" description="Helical" evidence="6">
    <location>
        <begin position="167"/>
        <end position="187"/>
    </location>
</feature>
<feature type="transmembrane region" description="Helical" evidence="6">
    <location>
        <begin position="261"/>
        <end position="284"/>
    </location>
</feature>
<evidence type="ECO:0000313" key="8">
    <source>
        <dbReference type="EMBL" id="MBS3057175.1"/>
    </source>
</evidence>
<dbReference type="GO" id="GO:0005886">
    <property type="term" value="C:plasma membrane"/>
    <property type="evidence" value="ECO:0007669"/>
    <property type="project" value="UniProtKB-SubCell"/>
</dbReference>
<evidence type="ECO:0000313" key="9">
    <source>
        <dbReference type="Proteomes" id="UP000677687"/>
    </source>
</evidence>
<evidence type="ECO:0000256" key="5">
    <source>
        <dbReference type="ARBA" id="ARBA00023136"/>
    </source>
</evidence>
<feature type="domain" description="Prepilin type IV endopeptidase peptidase" evidence="7">
    <location>
        <begin position="13"/>
        <end position="118"/>
    </location>
</feature>
<dbReference type="InterPro" id="IPR052218">
    <property type="entry name" value="Preflagellin_Peptidase"/>
</dbReference>
<dbReference type="Proteomes" id="UP000677687">
    <property type="component" value="Unassembled WGS sequence"/>
</dbReference>
<keyword evidence="4 6" id="KW-1133">Transmembrane helix</keyword>
<keyword evidence="5 6" id="KW-0472">Membrane</keyword>
<dbReference type="EMBL" id="JAGVWD010000013">
    <property type="protein sequence ID" value="MBS3057175.1"/>
    <property type="molecule type" value="Genomic_DNA"/>
</dbReference>
<accession>A0A8T4KZS2</accession>
<evidence type="ECO:0000259" key="7">
    <source>
        <dbReference type="Pfam" id="PF01478"/>
    </source>
</evidence>
<reference evidence="8" key="1">
    <citation type="submission" date="2021-03" db="EMBL/GenBank/DDBJ databases">
        <authorList>
            <person name="Jaffe A."/>
        </authorList>
    </citation>
    <scope>NUCLEOTIDE SEQUENCE</scope>
    <source>
        <strain evidence="8">RIFCSPHIGHO2_01_FULL_AR10_44_11</strain>
    </source>
</reference>
<dbReference type="Gene3D" id="1.20.120.1220">
    <property type="match status" value="1"/>
</dbReference>
<evidence type="ECO:0000256" key="6">
    <source>
        <dbReference type="SAM" id="Phobius"/>
    </source>
</evidence>
<evidence type="ECO:0000256" key="1">
    <source>
        <dbReference type="ARBA" id="ARBA00004651"/>
    </source>
</evidence>
<evidence type="ECO:0000256" key="4">
    <source>
        <dbReference type="ARBA" id="ARBA00022989"/>
    </source>
</evidence>
<keyword evidence="3 6" id="KW-0812">Transmembrane</keyword>
<dbReference type="InterPro" id="IPR000045">
    <property type="entry name" value="Prepilin_IV_endopep_pep"/>
</dbReference>
<reference evidence="8" key="2">
    <citation type="submission" date="2021-05" db="EMBL/GenBank/DDBJ databases">
        <title>Protein family content uncovers lineage relationships and bacterial pathway maintenance mechanisms in DPANN archaea.</title>
        <authorList>
            <person name="Castelle C.J."/>
            <person name="Meheust R."/>
            <person name="Jaffe A.L."/>
            <person name="Seitz K."/>
            <person name="Gong X."/>
            <person name="Baker B.J."/>
            <person name="Banfield J.F."/>
        </authorList>
    </citation>
    <scope>NUCLEOTIDE SEQUENCE</scope>
    <source>
        <strain evidence="8">RIFCSPHIGHO2_01_FULL_AR10_44_11</strain>
    </source>
</reference>
<comment type="caution">
    <text evidence="8">The sequence shown here is derived from an EMBL/GenBank/DDBJ whole genome shotgun (WGS) entry which is preliminary data.</text>
</comment>
<gene>
    <name evidence="8" type="ORF">J4415_00945</name>
</gene>
<sequence>MPYLFLLREAAVLFSTAIASYTDLRTGLIYDKLTYPMIALGALLNIYVGVFANFMDTINYFAVALAVFAVCYLLYYTGKIGGGDVKLFVGISLLLPYLPNHNYPFILLVVFVSAIIAIAALSIYYVPKYFGRGVDFALNKQGIFNASLFAVFFALYFALLFQLKFLQMQFVAVLAVVVVCALLFIAFEKGIRKEFFLKEIAIGKFEEDEIVAWDFLSNGQKEKLGRALNLRGKRVFEKKEIEKLKRLKIAKLPVYRNLPKFAPFVFAAVIVIIALPDLFAGFGIL</sequence>